<dbReference type="SUPFAM" id="SSF51206">
    <property type="entry name" value="cAMP-binding domain-like"/>
    <property type="match status" value="1"/>
</dbReference>
<dbReference type="CDD" id="cd00038">
    <property type="entry name" value="CAP_ED"/>
    <property type="match status" value="1"/>
</dbReference>
<dbReference type="KEGG" id="bcoh:BC6307_03495"/>
<dbReference type="STRING" id="1314751.GCA_001591425_02550"/>
<dbReference type="Proteomes" id="UP000215224">
    <property type="component" value="Chromosome"/>
</dbReference>
<dbReference type="RefSeq" id="WP_066416702.1">
    <property type="nucleotide sequence ID" value="NZ_CP018866.1"/>
</dbReference>
<gene>
    <name evidence="7" type="ORF">BC6307_03495</name>
</gene>
<dbReference type="InterPro" id="IPR012318">
    <property type="entry name" value="HTH_CRP"/>
</dbReference>
<dbReference type="InterPro" id="IPR036388">
    <property type="entry name" value="WH-like_DNA-bd_sf"/>
</dbReference>
<evidence type="ECO:0000313" key="7">
    <source>
        <dbReference type="EMBL" id="AST90400.1"/>
    </source>
</evidence>
<name>A0A223KLL8_9BACI</name>
<dbReference type="PRINTS" id="PR00034">
    <property type="entry name" value="HTHCRP"/>
</dbReference>
<evidence type="ECO:0000256" key="2">
    <source>
        <dbReference type="ARBA" id="ARBA00023125"/>
    </source>
</evidence>
<reference evidence="7 8" key="1">
    <citation type="submission" date="2016-12" db="EMBL/GenBank/DDBJ databases">
        <title>The whole genome sequencing and assembly of Bacillus cohnii DSM 6307T strain.</title>
        <authorList>
            <person name="Lee Y.-J."/>
            <person name="Yi H."/>
            <person name="Bahn Y.-S."/>
            <person name="Kim J.F."/>
            <person name="Lee D.-W."/>
        </authorList>
    </citation>
    <scope>NUCLEOTIDE SEQUENCE [LARGE SCALE GENOMIC DNA]</scope>
    <source>
        <strain evidence="7 8">DSM 6307</strain>
    </source>
</reference>
<protein>
    <submittedName>
        <fullName evidence="7">Crp/Fnr family transcriptional regulator</fullName>
    </submittedName>
</protein>
<dbReference type="PROSITE" id="PS51063">
    <property type="entry name" value="HTH_CRP_2"/>
    <property type="match status" value="1"/>
</dbReference>
<evidence type="ECO:0000256" key="1">
    <source>
        <dbReference type="ARBA" id="ARBA00023015"/>
    </source>
</evidence>
<evidence type="ECO:0000256" key="3">
    <source>
        <dbReference type="ARBA" id="ARBA00023159"/>
    </source>
</evidence>
<organism evidence="7 8">
    <name type="scientific">Sutcliffiella cohnii</name>
    <dbReference type="NCBI Taxonomy" id="33932"/>
    <lineage>
        <taxon>Bacteria</taxon>
        <taxon>Bacillati</taxon>
        <taxon>Bacillota</taxon>
        <taxon>Bacilli</taxon>
        <taxon>Bacillales</taxon>
        <taxon>Bacillaceae</taxon>
        <taxon>Sutcliffiella</taxon>
    </lineage>
</organism>
<dbReference type="SMART" id="SM00100">
    <property type="entry name" value="cNMP"/>
    <property type="match status" value="1"/>
</dbReference>
<dbReference type="AlphaFoldDB" id="A0A223KLL8"/>
<dbReference type="Pfam" id="PF00027">
    <property type="entry name" value="cNMP_binding"/>
    <property type="match status" value="1"/>
</dbReference>
<dbReference type="InterPro" id="IPR000595">
    <property type="entry name" value="cNMP-bd_dom"/>
</dbReference>
<sequence>MPDKLSKELKQFLYTFEKKINIKKGTYLFHEGETANEIYLILSGKVQMSKITPDGQELTMRLCSEDDIVGELTLFTDGALYLLNAKVMEDGTAIVIPKDELEIGVANDSKIAVELMKWMSIHFRKTQTKFRDLVLKGKKGGLYSTLIRMTNSYGVMKPNGILIDTPLTNQDLANYCGTSREVVNRMLSELKKNEILSVEKGKITIHDLNFLKLEIDCENCPVELCSID</sequence>
<dbReference type="GO" id="GO:0003677">
    <property type="term" value="F:DNA binding"/>
    <property type="evidence" value="ECO:0007669"/>
    <property type="project" value="UniProtKB-KW"/>
</dbReference>
<evidence type="ECO:0000313" key="8">
    <source>
        <dbReference type="Proteomes" id="UP000215224"/>
    </source>
</evidence>
<feature type="domain" description="HTH crp-type" evidence="6">
    <location>
        <begin position="136"/>
        <end position="209"/>
    </location>
</feature>
<dbReference type="Gene3D" id="1.10.10.10">
    <property type="entry name" value="Winged helix-like DNA-binding domain superfamily/Winged helix DNA-binding domain"/>
    <property type="match status" value="1"/>
</dbReference>
<keyword evidence="2" id="KW-0238">DNA-binding</keyword>
<dbReference type="PANTHER" id="PTHR24567">
    <property type="entry name" value="CRP FAMILY TRANSCRIPTIONAL REGULATORY PROTEIN"/>
    <property type="match status" value="1"/>
</dbReference>
<keyword evidence="3" id="KW-0010">Activator</keyword>
<dbReference type="GO" id="GO:0003700">
    <property type="term" value="F:DNA-binding transcription factor activity"/>
    <property type="evidence" value="ECO:0007669"/>
    <property type="project" value="TreeGrafter"/>
</dbReference>
<proteinExistence type="predicted"/>
<dbReference type="InterPro" id="IPR050397">
    <property type="entry name" value="Env_Response_Regulators"/>
</dbReference>
<dbReference type="InterPro" id="IPR018490">
    <property type="entry name" value="cNMP-bd_dom_sf"/>
</dbReference>
<dbReference type="InterPro" id="IPR036390">
    <property type="entry name" value="WH_DNA-bd_sf"/>
</dbReference>
<keyword evidence="1" id="KW-0805">Transcription regulation</keyword>
<accession>A0A223KLL8</accession>
<dbReference type="Gene3D" id="2.60.120.10">
    <property type="entry name" value="Jelly Rolls"/>
    <property type="match status" value="1"/>
</dbReference>
<dbReference type="InterPro" id="IPR014710">
    <property type="entry name" value="RmlC-like_jellyroll"/>
</dbReference>
<dbReference type="SMART" id="SM00419">
    <property type="entry name" value="HTH_CRP"/>
    <property type="match status" value="1"/>
</dbReference>
<dbReference type="Pfam" id="PF13545">
    <property type="entry name" value="HTH_Crp_2"/>
    <property type="match status" value="1"/>
</dbReference>
<evidence type="ECO:0000259" key="6">
    <source>
        <dbReference type="PROSITE" id="PS51063"/>
    </source>
</evidence>
<evidence type="ECO:0000256" key="4">
    <source>
        <dbReference type="ARBA" id="ARBA00023163"/>
    </source>
</evidence>
<keyword evidence="4" id="KW-0804">Transcription</keyword>
<evidence type="ECO:0000259" key="5">
    <source>
        <dbReference type="PROSITE" id="PS50042"/>
    </source>
</evidence>
<dbReference type="SUPFAM" id="SSF46785">
    <property type="entry name" value="Winged helix' DNA-binding domain"/>
    <property type="match status" value="1"/>
</dbReference>
<dbReference type="PANTHER" id="PTHR24567:SF74">
    <property type="entry name" value="HTH-TYPE TRANSCRIPTIONAL REGULATOR ARCR"/>
    <property type="match status" value="1"/>
</dbReference>
<dbReference type="CDD" id="cd00092">
    <property type="entry name" value="HTH_CRP"/>
    <property type="match status" value="1"/>
</dbReference>
<keyword evidence="8" id="KW-1185">Reference proteome</keyword>
<dbReference type="EMBL" id="CP018866">
    <property type="protein sequence ID" value="AST90400.1"/>
    <property type="molecule type" value="Genomic_DNA"/>
</dbReference>
<feature type="domain" description="Cyclic nucleotide-binding" evidence="5">
    <location>
        <begin position="1"/>
        <end position="77"/>
    </location>
</feature>
<dbReference type="GO" id="GO:0005829">
    <property type="term" value="C:cytosol"/>
    <property type="evidence" value="ECO:0007669"/>
    <property type="project" value="TreeGrafter"/>
</dbReference>
<dbReference type="PROSITE" id="PS50042">
    <property type="entry name" value="CNMP_BINDING_3"/>
    <property type="match status" value="1"/>
</dbReference>